<reference evidence="10" key="1">
    <citation type="journal article" date="2014" name="Front. Microbiol.">
        <title>High frequency of phylogenetically diverse reductive dehalogenase-homologous genes in deep subseafloor sedimentary metagenomes.</title>
        <authorList>
            <person name="Kawai M."/>
            <person name="Futagami T."/>
            <person name="Toyoda A."/>
            <person name="Takaki Y."/>
            <person name="Nishi S."/>
            <person name="Hori S."/>
            <person name="Arai W."/>
            <person name="Tsubouchi T."/>
            <person name="Morono Y."/>
            <person name="Uchiyama I."/>
            <person name="Ito T."/>
            <person name="Fujiyama A."/>
            <person name="Inagaki F."/>
            <person name="Takami H."/>
        </authorList>
    </citation>
    <scope>NUCLEOTIDE SEQUENCE</scope>
    <source>
        <strain evidence="10">Expedition CK06-06</strain>
    </source>
</reference>
<dbReference type="GO" id="GO:0004715">
    <property type="term" value="F:non-membrane spanning protein tyrosine kinase activity"/>
    <property type="evidence" value="ECO:0007669"/>
    <property type="project" value="UniProtKB-EC"/>
</dbReference>
<keyword evidence="6" id="KW-0067">ATP-binding</keyword>
<dbReference type="PANTHER" id="PTHR32309:SF13">
    <property type="entry name" value="FERRIC ENTEROBACTIN TRANSPORT PROTEIN FEPE"/>
    <property type="match status" value="1"/>
</dbReference>
<keyword evidence="4" id="KW-0547">Nucleotide-binding</keyword>
<keyword evidence="5" id="KW-0418">Kinase</keyword>
<comment type="catalytic activity">
    <reaction evidence="8">
        <text>L-tyrosyl-[protein] + ATP = O-phospho-L-tyrosyl-[protein] + ADP + H(+)</text>
        <dbReference type="Rhea" id="RHEA:10596"/>
        <dbReference type="Rhea" id="RHEA-COMP:10136"/>
        <dbReference type="Rhea" id="RHEA-COMP:20101"/>
        <dbReference type="ChEBI" id="CHEBI:15378"/>
        <dbReference type="ChEBI" id="CHEBI:30616"/>
        <dbReference type="ChEBI" id="CHEBI:46858"/>
        <dbReference type="ChEBI" id="CHEBI:61978"/>
        <dbReference type="ChEBI" id="CHEBI:456216"/>
        <dbReference type="EC" id="2.7.10.2"/>
    </reaction>
</comment>
<evidence type="ECO:0000259" key="9">
    <source>
        <dbReference type="Pfam" id="PF13614"/>
    </source>
</evidence>
<evidence type="ECO:0000256" key="8">
    <source>
        <dbReference type="ARBA" id="ARBA00051245"/>
    </source>
</evidence>
<dbReference type="InterPro" id="IPR005702">
    <property type="entry name" value="Wzc-like_C"/>
</dbReference>
<name>X0YZL2_9ZZZZ</name>
<evidence type="ECO:0000256" key="6">
    <source>
        <dbReference type="ARBA" id="ARBA00022840"/>
    </source>
</evidence>
<dbReference type="SUPFAM" id="SSF52540">
    <property type="entry name" value="P-loop containing nucleoside triphosphate hydrolases"/>
    <property type="match status" value="1"/>
</dbReference>
<keyword evidence="7" id="KW-0829">Tyrosine-protein kinase</keyword>
<evidence type="ECO:0000256" key="4">
    <source>
        <dbReference type="ARBA" id="ARBA00022741"/>
    </source>
</evidence>
<comment type="similarity">
    <text evidence="1">Belongs to the CpsD/CapB family.</text>
</comment>
<dbReference type="InterPro" id="IPR050445">
    <property type="entry name" value="Bact_polysacc_biosynth/exp"/>
</dbReference>
<evidence type="ECO:0000256" key="2">
    <source>
        <dbReference type="ARBA" id="ARBA00011903"/>
    </source>
</evidence>
<feature type="domain" description="AAA" evidence="9">
    <location>
        <begin position="2"/>
        <end position="148"/>
    </location>
</feature>
<evidence type="ECO:0000256" key="5">
    <source>
        <dbReference type="ARBA" id="ARBA00022777"/>
    </source>
</evidence>
<proteinExistence type="inferred from homology"/>
<dbReference type="GO" id="GO:0005886">
    <property type="term" value="C:plasma membrane"/>
    <property type="evidence" value="ECO:0007669"/>
    <property type="project" value="TreeGrafter"/>
</dbReference>
<evidence type="ECO:0000313" key="10">
    <source>
        <dbReference type="EMBL" id="GAG41891.1"/>
    </source>
</evidence>
<keyword evidence="3" id="KW-0808">Transferase</keyword>
<dbReference type="CDD" id="cd05387">
    <property type="entry name" value="BY-kinase"/>
    <property type="match status" value="1"/>
</dbReference>
<sequence>EGKSFVSLNLASCLALNNKKTILLKFDLRNPILFINDVIKKEGLSNYLSGLCEIEDIIQQTHFENLDIITFGPIPPNPSELIAKKQTELLFASLRDQYDSIVVDTPPIGVISDALLLSKFSDVVFLIVRHNFTRRKILKNLINNLKLKKVENLNLIINDINLNNKLSGYNYYGYGLNYDYSYNYKNN</sequence>
<dbReference type="AlphaFoldDB" id="X0YZL2"/>
<organism evidence="10">
    <name type="scientific">marine sediment metagenome</name>
    <dbReference type="NCBI Taxonomy" id="412755"/>
    <lineage>
        <taxon>unclassified sequences</taxon>
        <taxon>metagenomes</taxon>
        <taxon>ecological metagenomes</taxon>
    </lineage>
</organism>
<evidence type="ECO:0000256" key="1">
    <source>
        <dbReference type="ARBA" id="ARBA00007316"/>
    </source>
</evidence>
<dbReference type="InterPro" id="IPR027417">
    <property type="entry name" value="P-loop_NTPase"/>
</dbReference>
<dbReference type="EMBL" id="BARS01041240">
    <property type="protein sequence ID" value="GAG41891.1"/>
    <property type="molecule type" value="Genomic_DNA"/>
</dbReference>
<gene>
    <name evidence="10" type="ORF">S01H1_62748</name>
</gene>
<dbReference type="GO" id="GO:0005524">
    <property type="term" value="F:ATP binding"/>
    <property type="evidence" value="ECO:0007669"/>
    <property type="project" value="UniProtKB-KW"/>
</dbReference>
<comment type="caution">
    <text evidence="10">The sequence shown here is derived from an EMBL/GenBank/DDBJ whole genome shotgun (WGS) entry which is preliminary data.</text>
</comment>
<accession>X0YZL2</accession>
<protein>
    <recommendedName>
        <fullName evidence="2">non-specific protein-tyrosine kinase</fullName>
        <ecNumber evidence="2">2.7.10.2</ecNumber>
    </recommendedName>
</protein>
<evidence type="ECO:0000256" key="3">
    <source>
        <dbReference type="ARBA" id="ARBA00022679"/>
    </source>
</evidence>
<feature type="non-terminal residue" evidence="10">
    <location>
        <position position="1"/>
    </location>
</feature>
<dbReference type="Gene3D" id="3.40.50.300">
    <property type="entry name" value="P-loop containing nucleotide triphosphate hydrolases"/>
    <property type="match status" value="1"/>
</dbReference>
<dbReference type="NCBIfam" id="TIGR01007">
    <property type="entry name" value="eps_fam"/>
    <property type="match status" value="1"/>
</dbReference>
<dbReference type="EC" id="2.7.10.2" evidence="2"/>
<dbReference type="InterPro" id="IPR025669">
    <property type="entry name" value="AAA_dom"/>
</dbReference>
<dbReference type="PANTHER" id="PTHR32309">
    <property type="entry name" value="TYROSINE-PROTEIN KINASE"/>
    <property type="match status" value="1"/>
</dbReference>
<evidence type="ECO:0000256" key="7">
    <source>
        <dbReference type="ARBA" id="ARBA00023137"/>
    </source>
</evidence>
<dbReference type="Pfam" id="PF13614">
    <property type="entry name" value="AAA_31"/>
    <property type="match status" value="1"/>
</dbReference>